<organism evidence="1 2">
    <name type="scientific">Bradyrhizobium manausense</name>
    <dbReference type="NCBI Taxonomy" id="989370"/>
    <lineage>
        <taxon>Bacteria</taxon>
        <taxon>Pseudomonadati</taxon>
        <taxon>Pseudomonadota</taxon>
        <taxon>Alphaproteobacteria</taxon>
        <taxon>Hyphomicrobiales</taxon>
        <taxon>Nitrobacteraceae</taxon>
        <taxon>Bradyrhizobium</taxon>
    </lineage>
</organism>
<protein>
    <submittedName>
        <fullName evidence="1">Uncharacterized protein</fullName>
    </submittedName>
</protein>
<comment type="caution">
    <text evidence="1">The sequence shown here is derived from an EMBL/GenBank/DDBJ whole genome shotgun (WGS) entry which is preliminary data.</text>
</comment>
<sequence length="112" mass="12470">MTFLLRIELIHDRQSKRAAQQIGQAIGTEYPISSVNRLGFMVHLLRGDGLYPFLEEFAGLRPAAESIVSGWVEALSKDDRVRTKVLPVWSFSLSKSRIEPNGNCHSKAGKSS</sequence>
<dbReference type="AlphaFoldDB" id="A0A0R3CZA3"/>
<name>A0A0R3CZA3_9BRAD</name>
<gene>
    <name evidence="1" type="ORF">AOQ71_34450</name>
</gene>
<evidence type="ECO:0000313" key="2">
    <source>
        <dbReference type="Proteomes" id="UP000051936"/>
    </source>
</evidence>
<evidence type="ECO:0000313" key="1">
    <source>
        <dbReference type="EMBL" id="KRQ02904.1"/>
    </source>
</evidence>
<dbReference type="Proteomes" id="UP000051936">
    <property type="component" value="Unassembled WGS sequence"/>
</dbReference>
<proteinExistence type="predicted"/>
<reference evidence="1 2" key="1">
    <citation type="submission" date="2015-09" db="EMBL/GenBank/DDBJ databases">
        <title>Draft Genome Sequence of Bradyrhizobium manausense Strain BR 3351T, a Novel Symbiotic Nitrogen-Fixing Alphaproteobacterium Isolated from Brazilian Amazon Rain Forest.</title>
        <authorList>
            <person name="De Araujo J.L."/>
            <person name="Zilli J.E."/>
        </authorList>
    </citation>
    <scope>NUCLEOTIDE SEQUENCE [LARGE SCALE GENOMIC DNA]</scope>
    <source>
        <strain evidence="1 2">BR3351</strain>
    </source>
</reference>
<accession>A0A0R3CZA3</accession>
<keyword evidence="2" id="KW-1185">Reference proteome</keyword>
<dbReference type="EMBL" id="LJYG01000109">
    <property type="protein sequence ID" value="KRQ02904.1"/>
    <property type="molecule type" value="Genomic_DNA"/>
</dbReference>